<dbReference type="PROSITE" id="PS00615">
    <property type="entry name" value="C_TYPE_LECTIN_1"/>
    <property type="match status" value="1"/>
</dbReference>
<dbReference type="InterPro" id="IPR018378">
    <property type="entry name" value="C-type_lectin_CS"/>
</dbReference>
<dbReference type="KEGG" id="bfo:118430920"/>
<protein>
    <submittedName>
        <fullName evidence="5">Perlucin-like protein</fullName>
    </submittedName>
</protein>
<dbReference type="InterPro" id="IPR001304">
    <property type="entry name" value="C-type_lectin-like"/>
</dbReference>
<dbReference type="PANTHER" id="PTHR22801">
    <property type="entry name" value="LITHOSTATHINE"/>
    <property type="match status" value="1"/>
</dbReference>
<dbReference type="OrthoDB" id="6337382at2759"/>
<dbReference type="PANTHER" id="PTHR22801:SF63">
    <property type="entry name" value="C-TYPE LECTIN DOMAIN-CONTAINING PROTEIN"/>
    <property type="match status" value="1"/>
</dbReference>
<dbReference type="InterPro" id="IPR016187">
    <property type="entry name" value="CTDL_fold"/>
</dbReference>
<evidence type="ECO:0000313" key="4">
    <source>
        <dbReference type="Proteomes" id="UP000001554"/>
    </source>
</evidence>
<accession>A0A9J7MAV5</accession>
<dbReference type="Gene3D" id="3.10.100.10">
    <property type="entry name" value="Mannose-Binding Protein A, subunit A"/>
    <property type="match status" value="1"/>
</dbReference>
<organism evidence="4 5">
    <name type="scientific">Branchiostoma floridae</name>
    <name type="common">Florida lancelet</name>
    <name type="synonym">Amphioxus</name>
    <dbReference type="NCBI Taxonomy" id="7739"/>
    <lineage>
        <taxon>Eukaryota</taxon>
        <taxon>Metazoa</taxon>
        <taxon>Chordata</taxon>
        <taxon>Cephalochordata</taxon>
        <taxon>Leptocardii</taxon>
        <taxon>Amphioxiformes</taxon>
        <taxon>Branchiostomatidae</taxon>
        <taxon>Branchiostoma</taxon>
    </lineage>
</organism>
<proteinExistence type="predicted"/>
<keyword evidence="4" id="KW-1185">Reference proteome</keyword>
<evidence type="ECO:0000259" key="3">
    <source>
        <dbReference type="PROSITE" id="PS50041"/>
    </source>
</evidence>
<sequence>MGVLVVVVVLAVLQHASGAAAPECSEDKCVCSPAIYVDYGDKKETDTTMYQLRAQLTLLQGTVESLRTQQDVRLAELQEQFSKLTSEIALLKQYSATTKLVCPSGYVKFEDKCFSFSTDQKNYTDARSACQADGGHLAMPKDQATDAFLRNQLTRYPSGSIVWFGLTDLLQEGTFVWEDGTPLTGWDNWNPGQPDDSGSAEDCAHWYSSSGKWNDRPCSVSQYYVCEVSP</sequence>
<name>A0A9J7MAV5_BRAFL</name>
<dbReference type="Pfam" id="PF00059">
    <property type="entry name" value="Lectin_C"/>
    <property type="match status" value="1"/>
</dbReference>
<dbReference type="SUPFAM" id="SSF56436">
    <property type="entry name" value="C-type lectin-like"/>
    <property type="match status" value="1"/>
</dbReference>
<dbReference type="Proteomes" id="UP000001554">
    <property type="component" value="Chromosome 14"/>
</dbReference>
<evidence type="ECO:0000313" key="5">
    <source>
        <dbReference type="RefSeq" id="XP_035697842.1"/>
    </source>
</evidence>
<reference evidence="4" key="1">
    <citation type="journal article" date="2020" name="Nat. Ecol. Evol.">
        <title>Deeply conserved synteny resolves early events in vertebrate evolution.</title>
        <authorList>
            <person name="Simakov O."/>
            <person name="Marletaz F."/>
            <person name="Yue J.X."/>
            <person name="O'Connell B."/>
            <person name="Jenkins J."/>
            <person name="Brandt A."/>
            <person name="Calef R."/>
            <person name="Tung C.H."/>
            <person name="Huang T.K."/>
            <person name="Schmutz J."/>
            <person name="Satoh N."/>
            <person name="Yu J.K."/>
            <person name="Putnam N.H."/>
            <person name="Green R.E."/>
            <person name="Rokhsar D.S."/>
        </authorList>
    </citation>
    <scope>NUCLEOTIDE SEQUENCE [LARGE SCALE GENOMIC DNA]</scope>
    <source>
        <strain evidence="4">S238N-H82</strain>
    </source>
</reference>
<feature type="domain" description="C-type lectin" evidence="3">
    <location>
        <begin position="109"/>
        <end position="227"/>
    </location>
</feature>
<feature type="chain" id="PRO_5039946013" evidence="2">
    <location>
        <begin position="19"/>
        <end position="230"/>
    </location>
</feature>
<dbReference type="AlphaFoldDB" id="A0A9J7MAV5"/>
<evidence type="ECO:0000256" key="1">
    <source>
        <dbReference type="ARBA" id="ARBA00023157"/>
    </source>
</evidence>
<dbReference type="RefSeq" id="XP_035697842.1">
    <property type="nucleotide sequence ID" value="XM_035841949.1"/>
</dbReference>
<dbReference type="GeneID" id="118430920"/>
<keyword evidence="1" id="KW-1015">Disulfide bond</keyword>
<dbReference type="SMART" id="SM00034">
    <property type="entry name" value="CLECT"/>
    <property type="match status" value="1"/>
</dbReference>
<reference evidence="5" key="2">
    <citation type="submission" date="2025-08" db="UniProtKB">
        <authorList>
            <consortium name="RefSeq"/>
        </authorList>
    </citation>
    <scope>IDENTIFICATION</scope>
    <source>
        <strain evidence="5">S238N-H82</strain>
        <tissue evidence="5">Testes</tissue>
    </source>
</reference>
<dbReference type="InterPro" id="IPR050801">
    <property type="entry name" value="Ca-Dep_Lectins_ImmuneDev"/>
</dbReference>
<evidence type="ECO:0000256" key="2">
    <source>
        <dbReference type="SAM" id="SignalP"/>
    </source>
</evidence>
<gene>
    <name evidence="5" type="primary">LOC118430920</name>
</gene>
<dbReference type="InterPro" id="IPR016186">
    <property type="entry name" value="C-type_lectin-like/link_sf"/>
</dbReference>
<feature type="signal peptide" evidence="2">
    <location>
        <begin position="1"/>
        <end position="18"/>
    </location>
</feature>
<dbReference type="PROSITE" id="PS50041">
    <property type="entry name" value="C_TYPE_LECTIN_2"/>
    <property type="match status" value="1"/>
</dbReference>
<dbReference type="OMA" id="SFLWICE"/>
<keyword evidence="2" id="KW-0732">Signal</keyword>